<evidence type="ECO:0000256" key="4">
    <source>
        <dbReference type="ARBA" id="ARBA00022583"/>
    </source>
</evidence>
<dbReference type="GO" id="GO:0005905">
    <property type="term" value="C:clathrin-coated pit"/>
    <property type="evidence" value="ECO:0007669"/>
    <property type="project" value="UniProtKB-SubCell"/>
</dbReference>
<sequence>MKDFIGIVKDKVSLSKLALIAKPNTLSLHLAVLRTTSHTPSSPPNDHHLATLLSLGDSSRATASILIHSLMNRLHRTTDSYVALKCLFTIHHIIKRGPFILKDQLSAFPAGGGRNNLNLSGFRDGSSATTWVLSAWVRWYARYLETVIFTSKNLGFVICSSPSQFEDSISSYMNHDLIRDFESLVSLIEEICKAPDNLLVERDRLLHVITDMLMNDYLSTVNEILLRLSEFKERVSLLSFNDSVELVSSLDRLLSCKEKLSHLFSIRKTSVETLWELIEELNNKIGMVNLQKLGKRPSGSESARFDDRAVRTSDSMKFSSGRLNLNWSNV</sequence>
<dbReference type="GO" id="GO:0048268">
    <property type="term" value="P:clathrin coat assembly"/>
    <property type="evidence" value="ECO:0007669"/>
    <property type="project" value="InterPro"/>
</dbReference>
<dbReference type="Pfam" id="PF07651">
    <property type="entry name" value="ANTH"/>
    <property type="match status" value="1"/>
</dbReference>
<dbReference type="OrthoDB" id="44015at2759"/>
<dbReference type="GO" id="GO:0072583">
    <property type="term" value="P:clathrin-dependent endocytosis"/>
    <property type="evidence" value="ECO:0007669"/>
    <property type="project" value="InterPro"/>
</dbReference>
<evidence type="ECO:0000256" key="5">
    <source>
        <dbReference type="ARBA" id="ARBA00023034"/>
    </source>
</evidence>
<dbReference type="GO" id="GO:0032050">
    <property type="term" value="F:clathrin heavy chain binding"/>
    <property type="evidence" value="ECO:0007669"/>
    <property type="project" value="TreeGrafter"/>
</dbReference>
<dbReference type="GO" id="GO:0005545">
    <property type="term" value="F:1-phosphatidylinositol binding"/>
    <property type="evidence" value="ECO:0007669"/>
    <property type="project" value="TreeGrafter"/>
</dbReference>
<feature type="domain" description="ENTH" evidence="9">
    <location>
        <begin position="20"/>
        <end position="158"/>
    </location>
</feature>
<name>A0A2U1QGP5_ARTAN</name>
<reference evidence="10 11" key="1">
    <citation type="journal article" date="2018" name="Mol. Plant">
        <title>The genome of Artemisia annua provides insight into the evolution of Asteraceae family and artemisinin biosynthesis.</title>
        <authorList>
            <person name="Shen Q."/>
            <person name="Zhang L."/>
            <person name="Liao Z."/>
            <person name="Wang S."/>
            <person name="Yan T."/>
            <person name="Shi P."/>
            <person name="Liu M."/>
            <person name="Fu X."/>
            <person name="Pan Q."/>
            <person name="Wang Y."/>
            <person name="Lv Z."/>
            <person name="Lu X."/>
            <person name="Zhang F."/>
            <person name="Jiang W."/>
            <person name="Ma Y."/>
            <person name="Chen M."/>
            <person name="Hao X."/>
            <person name="Li L."/>
            <person name="Tang Y."/>
            <person name="Lv G."/>
            <person name="Zhou Y."/>
            <person name="Sun X."/>
            <person name="Brodelius P.E."/>
            <person name="Rose J.K.C."/>
            <person name="Tang K."/>
        </authorList>
    </citation>
    <scope>NUCLEOTIDE SEQUENCE [LARGE SCALE GENOMIC DNA]</scope>
    <source>
        <strain evidence="11">cv. Huhao1</strain>
        <tissue evidence="10">Leaf</tissue>
    </source>
</reference>
<dbReference type="AlphaFoldDB" id="A0A2U1QGP5"/>
<dbReference type="InterPro" id="IPR045192">
    <property type="entry name" value="AP180-like"/>
</dbReference>
<keyword evidence="8" id="KW-0968">Cytoplasmic vesicle</keyword>
<comment type="caution">
    <text evidence="10">The sequence shown here is derived from an EMBL/GenBank/DDBJ whole genome shotgun (WGS) entry which is preliminary data.</text>
</comment>
<dbReference type="InterPro" id="IPR013809">
    <property type="entry name" value="ENTH"/>
</dbReference>
<organism evidence="10 11">
    <name type="scientific">Artemisia annua</name>
    <name type="common">Sweet wormwood</name>
    <dbReference type="NCBI Taxonomy" id="35608"/>
    <lineage>
        <taxon>Eukaryota</taxon>
        <taxon>Viridiplantae</taxon>
        <taxon>Streptophyta</taxon>
        <taxon>Embryophyta</taxon>
        <taxon>Tracheophyta</taxon>
        <taxon>Spermatophyta</taxon>
        <taxon>Magnoliopsida</taxon>
        <taxon>eudicotyledons</taxon>
        <taxon>Gunneridae</taxon>
        <taxon>Pentapetalae</taxon>
        <taxon>asterids</taxon>
        <taxon>campanulids</taxon>
        <taxon>Asterales</taxon>
        <taxon>Asteraceae</taxon>
        <taxon>Asteroideae</taxon>
        <taxon>Anthemideae</taxon>
        <taxon>Artemisiinae</taxon>
        <taxon>Artemisia</taxon>
    </lineage>
</organism>
<gene>
    <name evidence="10" type="ORF">CTI12_AA030620</name>
</gene>
<dbReference type="CDD" id="cd16987">
    <property type="entry name" value="ANTH_N_AP180_plant"/>
    <property type="match status" value="1"/>
</dbReference>
<dbReference type="GO" id="GO:0006900">
    <property type="term" value="P:vesicle budding from membrane"/>
    <property type="evidence" value="ECO:0007669"/>
    <property type="project" value="TreeGrafter"/>
</dbReference>
<evidence type="ECO:0000256" key="7">
    <source>
        <dbReference type="ARBA" id="ARBA00023176"/>
    </source>
</evidence>
<keyword evidence="7" id="KW-0168">Coated pit</keyword>
<keyword evidence="11" id="KW-1185">Reference proteome</keyword>
<dbReference type="GO" id="GO:0005794">
    <property type="term" value="C:Golgi apparatus"/>
    <property type="evidence" value="ECO:0007669"/>
    <property type="project" value="UniProtKB-SubCell"/>
</dbReference>
<keyword evidence="5" id="KW-0333">Golgi apparatus</keyword>
<protein>
    <submittedName>
        <fullName evidence="10">ENTH/ANTH/VHS superfamily protein</fullName>
    </submittedName>
</protein>
<dbReference type="EMBL" id="PKPP01000140">
    <property type="protein sequence ID" value="PWA97174.1"/>
    <property type="molecule type" value="Genomic_DNA"/>
</dbReference>
<dbReference type="GO" id="GO:0005546">
    <property type="term" value="F:phosphatidylinositol-4,5-bisphosphate binding"/>
    <property type="evidence" value="ECO:0007669"/>
    <property type="project" value="TreeGrafter"/>
</dbReference>
<dbReference type="SUPFAM" id="SSF48464">
    <property type="entry name" value="ENTH/VHS domain"/>
    <property type="match status" value="1"/>
</dbReference>
<comment type="subcellular location">
    <subcellularLocation>
        <location evidence="1">Cytoplasmic vesicle</location>
        <location evidence="1">Clathrin-coated vesicle</location>
    </subcellularLocation>
    <subcellularLocation>
        <location evidence="2">Golgi apparatus</location>
    </subcellularLocation>
    <subcellularLocation>
        <location evidence="3">Membrane</location>
        <location evidence="3">Clathrin-coated pit</location>
    </subcellularLocation>
</comment>
<accession>A0A2U1QGP5</accession>
<dbReference type="SMART" id="SM00273">
    <property type="entry name" value="ENTH"/>
    <property type="match status" value="1"/>
</dbReference>
<dbReference type="PANTHER" id="PTHR22951:SF76">
    <property type="entry name" value="OS09G0468150 PROTEIN"/>
    <property type="match status" value="1"/>
</dbReference>
<evidence type="ECO:0000313" key="10">
    <source>
        <dbReference type="EMBL" id="PWA97174.1"/>
    </source>
</evidence>
<evidence type="ECO:0000256" key="1">
    <source>
        <dbReference type="ARBA" id="ARBA00004132"/>
    </source>
</evidence>
<evidence type="ECO:0000259" key="9">
    <source>
        <dbReference type="PROSITE" id="PS50942"/>
    </source>
</evidence>
<keyword evidence="6" id="KW-0472">Membrane</keyword>
<evidence type="ECO:0000313" key="11">
    <source>
        <dbReference type="Proteomes" id="UP000245207"/>
    </source>
</evidence>
<evidence type="ECO:0000256" key="6">
    <source>
        <dbReference type="ARBA" id="ARBA00023136"/>
    </source>
</evidence>
<dbReference type="STRING" id="35608.A0A2U1QGP5"/>
<dbReference type="Proteomes" id="UP000245207">
    <property type="component" value="Unassembled WGS sequence"/>
</dbReference>
<evidence type="ECO:0000256" key="2">
    <source>
        <dbReference type="ARBA" id="ARBA00004555"/>
    </source>
</evidence>
<dbReference type="PROSITE" id="PS50942">
    <property type="entry name" value="ENTH"/>
    <property type="match status" value="1"/>
</dbReference>
<proteinExistence type="predicted"/>
<dbReference type="FunFam" id="1.25.40.90:FF:000035">
    <property type="entry name" value="Putative clathrin assembly protein At4g40080"/>
    <property type="match status" value="1"/>
</dbReference>
<dbReference type="PANTHER" id="PTHR22951">
    <property type="entry name" value="CLATHRIN ASSEMBLY PROTEIN"/>
    <property type="match status" value="1"/>
</dbReference>
<dbReference type="GO" id="GO:0030136">
    <property type="term" value="C:clathrin-coated vesicle"/>
    <property type="evidence" value="ECO:0007669"/>
    <property type="project" value="UniProtKB-SubCell"/>
</dbReference>
<dbReference type="InterPro" id="IPR011417">
    <property type="entry name" value="ANTH_dom"/>
</dbReference>
<dbReference type="GO" id="GO:0000149">
    <property type="term" value="F:SNARE binding"/>
    <property type="evidence" value="ECO:0007669"/>
    <property type="project" value="TreeGrafter"/>
</dbReference>
<evidence type="ECO:0000256" key="8">
    <source>
        <dbReference type="ARBA" id="ARBA00023329"/>
    </source>
</evidence>
<dbReference type="InterPro" id="IPR048050">
    <property type="entry name" value="ANTH_N_plant"/>
</dbReference>
<evidence type="ECO:0000256" key="3">
    <source>
        <dbReference type="ARBA" id="ARBA00004600"/>
    </source>
</evidence>
<keyword evidence="4" id="KW-0254">Endocytosis</keyword>
<dbReference type="InterPro" id="IPR008942">
    <property type="entry name" value="ENTH_VHS"/>
</dbReference>
<dbReference type="Gene3D" id="1.25.40.90">
    <property type="match status" value="1"/>
</dbReference>